<feature type="compositionally biased region" description="Basic and acidic residues" evidence="7">
    <location>
        <begin position="177"/>
        <end position="205"/>
    </location>
</feature>
<name>A0ABN9KXD4_9NEOB</name>
<proteinExistence type="inferred from homology"/>
<comment type="subunit">
    <text evidence="6">Associates with 90S and pre-40S pre-ribosomal particles.</text>
</comment>
<evidence type="ECO:0000313" key="9">
    <source>
        <dbReference type="Proteomes" id="UP001176940"/>
    </source>
</evidence>
<feature type="region of interest" description="Disordered" evidence="7">
    <location>
        <begin position="1"/>
        <end position="52"/>
    </location>
</feature>
<feature type="compositionally biased region" description="Basic residues" evidence="7">
    <location>
        <begin position="241"/>
        <end position="259"/>
    </location>
</feature>
<comment type="subcellular location">
    <subcellularLocation>
        <location evidence="1 6">Nucleus</location>
        <location evidence="1 6">Nucleolus</location>
    </subcellularLocation>
</comment>
<feature type="compositionally biased region" description="Basic and acidic residues" evidence="7">
    <location>
        <begin position="1"/>
        <end position="10"/>
    </location>
</feature>
<feature type="compositionally biased region" description="Polar residues" evidence="7">
    <location>
        <begin position="43"/>
        <end position="52"/>
    </location>
</feature>
<evidence type="ECO:0000256" key="4">
    <source>
        <dbReference type="ARBA" id="ARBA00022552"/>
    </source>
</evidence>
<dbReference type="Pfam" id="PF06102">
    <property type="entry name" value="RRP36"/>
    <property type="match status" value="1"/>
</dbReference>
<keyword evidence="5 6" id="KW-0539">Nucleus</keyword>
<evidence type="ECO:0000256" key="2">
    <source>
        <dbReference type="ARBA" id="ARBA00009418"/>
    </source>
</evidence>
<protein>
    <recommendedName>
        <fullName evidence="6">rRNA biogenesis protein RRP36</fullName>
    </recommendedName>
</protein>
<keyword evidence="4 6" id="KW-0698">rRNA processing</keyword>
<comment type="similarity">
    <text evidence="2 6">Belongs to the RRP36 family.</text>
</comment>
<sequence>MDKTRPRTDKMAPVVDSSEDSSSQEHERSDTESETDTEWEQDPASSQATDFSAMSFEEIISVKNKMGTKAFYKAVQGSREGKSSADSMKADKSRPLEMSSKKPVPFLRKVVPARKRMQRDPRFDDLSGEFKPDIFEKTYGFLDDIKKKEKETLEKKLQKTRDPALREQLTKLLLRMDQQEKAAKQKQRLREKEAEFKRQQRERAQQGKKPLYLKKCDIRKLQLVDKYQELKKKGKVENFLSKKRKRNSIKDRKRLPSQQ</sequence>
<dbReference type="Proteomes" id="UP001176940">
    <property type="component" value="Unassembled WGS sequence"/>
</dbReference>
<keyword evidence="9" id="KW-1185">Reference proteome</keyword>
<evidence type="ECO:0000313" key="8">
    <source>
        <dbReference type="EMBL" id="CAJ0923676.1"/>
    </source>
</evidence>
<keyword evidence="6" id="KW-0687">Ribonucleoprotein</keyword>
<organism evidence="8 9">
    <name type="scientific">Ranitomeya imitator</name>
    <name type="common">mimic poison frog</name>
    <dbReference type="NCBI Taxonomy" id="111125"/>
    <lineage>
        <taxon>Eukaryota</taxon>
        <taxon>Metazoa</taxon>
        <taxon>Chordata</taxon>
        <taxon>Craniata</taxon>
        <taxon>Vertebrata</taxon>
        <taxon>Euteleostomi</taxon>
        <taxon>Amphibia</taxon>
        <taxon>Batrachia</taxon>
        <taxon>Anura</taxon>
        <taxon>Neobatrachia</taxon>
        <taxon>Hyloidea</taxon>
        <taxon>Dendrobatidae</taxon>
        <taxon>Dendrobatinae</taxon>
        <taxon>Ranitomeya</taxon>
    </lineage>
</organism>
<reference evidence="8" key="1">
    <citation type="submission" date="2023-07" db="EMBL/GenBank/DDBJ databases">
        <authorList>
            <person name="Stuckert A."/>
        </authorList>
    </citation>
    <scope>NUCLEOTIDE SEQUENCE</scope>
</reference>
<dbReference type="InterPro" id="IPR009292">
    <property type="entry name" value="RRP36"/>
</dbReference>
<feature type="compositionally biased region" description="Acidic residues" evidence="7">
    <location>
        <begin position="32"/>
        <end position="41"/>
    </location>
</feature>
<evidence type="ECO:0000256" key="5">
    <source>
        <dbReference type="ARBA" id="ARBA00023242"/>
    </source>
</evidence>
<feature type="region of interest" description="Disordered" evidence="7">
    <location>
        <begin position="75"/>
        <end position="113"/>
    </location>
</feature>
<evidence type="ECO:0000256" key="1">
    <source>
        <dbReference type="ARBA" id="ARBA00004604"/>
    </source>
</evidence>
<feature type="compositionally biased region" description="Basic and acidic residues" evidence="7">
    <location>
        <begin position="79"/>
        <end position="95"/>
    </location>
</feature>
<dbReference type="PANTHER" id="PTHR21738">
    <property type="entry name" value="RIBOSOMAL RNA PROCESSING PROTEIN 36 HOMOLOG"/>
    <property type="match status" value="1"/>
</dbReference>
<accession>A0ABN9KXD4</accession>
<dbReference type="PANTHER" id="PTHR21738:SF0">
    <property type="entry name" value="RIBOSOMAL RNA PROCESSING PROTEIN 36 HOMOLOG"/>
    <property type="match status" value="1"/>
</dbReference>
<evidence type="ECO:0000256" key="3">
    <source>
        <dbReference type="ARBA" id="ARBA00022517"/>
    </source>
</evidence>
<gene>
    <name evidence="8" type="ORF">RIMI_LOCUS2061907</name>
</gene>
<keyword evidence="3 6" id="KW-0690">Ribosome biogenesis</keyword>
<comment type="caution">
    <text evidence="8">The sequence shown here is derived from an EMBL/GenBank/DDBJ whole genome shotgun (WGS) entry which is preliminary data.</text>
</comment>
<feature type="region of interest" description="Disordered" evidence="7">
    <location>
        <begin position="177"/>
        <end position="209"/>
    </location>
</feature>
<evidence type="ECO:0000256" key="6">
    <source>
        <dbReference type="RuleBase" id="RU368027"/>
    </source>
</evidence>
<comment type="function">
    <text evidence="6">Component of the 90S pre-ribosome involved in the maturation of rRNAs. Required for early cleavages of the pre-RNAs in the 40S ribosomal subunit maturation pathway.</text>
</comment>
<evidence type="ECO:0000256" key="7">
    <source>
        <dbReference type="SAM" id="MobiDB-lite"/>
    </source>
</evidence>
<dbReference type="EMBL" id="CAUEEQ010002801">
    <property type="protein sequence ID" value="CAJ0923676.1"/>
    <property type="molecule type" value="Genomic_DNA"/>
</dbReference>
<feature type="region of interest" description="Disordered" evidence="7">
    <location>
        <begin position="238"/>
        <end position="259"/>
    </location>
</feature>